<accession>A0A9J6ALU9</accession>
<organism evidence="1 2">
    <name type="scientific">Solanum commersonii</name>
    <name type="common">Commerson's wild potato</name>
    <name type="synonym">Commerson's nightshade</name>
    <dbReference type="NCBI Taxonomy" id="4109"/>
    <lineage>
        <taxon>Eukaryota</taxon>
        <taxon>Viridiplantae</taxon>
        <taxon>Streptophyta</taxon>
        <taxon>Embryophyta</taxon>
        <taxon>Tracheophyta</taxon>
        <taxon>Spermatophyta</taxon>
        <taxon>Magnoliopsida</taxon>
        <taxon>eudicotyledons</taxon>
        <taxon>Gunneridae</taxon>
        <taxon>Pentapetalae</taxon>
        <taxon>asterids</taxon>
        <taxon>lamiids</taxon>
        <taxon>Solanales</taxon>
        <taxon>Solanaceae</taxon>
        <taxon>Solanoideae</taxon>
        <taxon>Solaneae</taxon>
        <taxon>Solanum</taxon>
    </lineage>
</organism>
<gene>
    <name evidence="1" type="ORF">H5410_010579</name>
</gene>
<keyword evidence="2" id="KW-1185">Reference proteome</keyword>
<evidence type="ECO:0000313" key="1">
    <source>
        <dbReference type="EMBL" id="KAG5625361.1"/>
    </source>
</evidence>
<dbReference type="EMBL" id="JACXVP010000002">
    <property type="protein sequence ID" value="KAG5625361.1"/>
    <property type="molecule type" value="Genomic_DNA"/>
</dbReference>
<reference evidence="1 2" key="1">
    <citation type="submission" date="2020-09" db="EMBL/GenBank/DDBJ databases">
        <title>De no assembly of potato wild relative species, Solanum commersonii.</title>
        <authorList>
            <person name="Cho K."/>
        </authorList>
    </citation>
    <scope>NUCLEOTIDE SEQUENCE [LARGE SCALE GENOMIC DNA]</scope>
    <source>
        <strain evidence="1">LZ3.2</strain>
        <tissue evidence="1">Leaf</tissue>
    </source>
</reference>
<dbReference type="AlphaFoldDB" id="A0A9J6ALU9"/>
<protein>
    <submittedName>
        <fullName evidence="1">Uncharacterized protein</fullName>
    </submittedName>
</protein>
<sequence>MGTIDKGDLYLAEILINGLDKLMHNLNAKQFLVCNEREANLQYFSLIHAEVQAIVMIGSLLGHVTASPQPTFYIDLLPFQLNSSHSVTAKSLPLFPQLL</sequence>
<dbReference type="Proteomes" id="UP000824120">
    <property type="component" value="Chromosome 2"/>
</dbReference>
<comment type="caution">
    <text evidence="1">The sequence shown here is derived from an EMBL/GenBank/DDBJ whole genome shotgun (WGS) entry which is preliminary data.</text>
</comment>
<name>A0A9J6ALU9_SOLCO</name>
<evidence type="ECO:0000313" key="2">
    <source>
        <dbReference type="Proteomes" id="UP000824120"/>
    </source>
</evidence>
<proteinExistence type="predicted"/>